<evidence type="ECO:0000256" key="3">
    <source>
        <dbReference type="ARBA" id="ARBA00022989"/>
    </source>
</evidence>
<gene>
    <name evidence="6" type="ORF">NIES267_01350</name>
</gene>
<feature type="transmembrane region" description="Helical" evidence="5">
    <location>
        <begin position="100"/>
        <end position="121"/>
    </location>
</feature>
<feature type="transmembrane region" description="Helical" evidence="5">
    <location>
        <begin position="347"/>
        <end position="368"/>
    </location>
</feature>
<keyword evidence="7" id="KW-1185">Reference proteome</keyword>
<comment type="subcellular location">
    <subcellularLocation>
        <location evidence="1">Membrane</location>
        <topology evidence="1">Multi-pass membrane protein</topology>
    </subcellularLocation>
</comment>
<dbReference type="OrthoDB" id="5240734at2"/>
<evidence type="ECO:0000256" key="4">
    <source>
        <dbReference type="ARBA" id="ARBA00023136"/>
    </source>
</evidence>
<keyword evidence="3 5" id="KW-1133">Transmembrane helix</keyword>
<feature type="transmembrane region" description="Helical" evidence="5">
    <location>
        <begin position="375"/>
        <end position="394"/>
    </location>
</feature>
<evidence type="ECO:0000313" key="7">
    <source>
        <dbReference type="Proteomes" id="UP000218418"/>
    </source>
</evidence>
<feature type="transmembrane region" description="Helical" evidence="5">
    <location>
        <begin position="274"/>
        <end position="293"/>
    </location>
</feature>
<feature type="transmembrane region" description="Helical" evidence="5">
    <location>
        <begin position="58"/>
        <end position="80"/>
    </location>
</feature>
<proteinExistence type="predicted"/>
<protein>
    <submittedName>
        <fullName evidence="6">Polysaccharide biosynthesis protein</fullName>
    </submittedName>
</protein>
<feature type="transmembrane region" description="Helical" evidence="5">
    <location>
        <begin position="127"/>
        <end position="144"/>
    </location>
</feature>
<dbReference type="InterPro" id="IPR052556">
    <property type="entry name" value="PolySynth_Transporter"/>
</dbReference>
<dbReference type="PANTHER" id="PTHR43424">
    <property type="entry name" value="LOCUS PUTATIVE PROTEIN 1-RELATED"/>
    <property type="match status" value="1"/>
</dbReference>
<dbReference type="Pfam" id="PF01943">
    <property type="entry name" value="Polysacc_synt"/>
    <property type="match status" value="1"/>
</dbReference>
<accession>A0A1Z4LHW7</accession>
<dbReference type="AlphaFoldDB" id="A0A1Z4LHW7"/>
<name>A0A1Z4LHW7_9CYAN</name>
<dbReference type="CDD" id="cd13128">
    <property type="entry name" value="MATE_Wzx_like"/>
    <property type="match status" value="1"/>
</dbReference>
<feature type="transmembrane region" description="Helical" evidence="5">
    <location>
        <begin position="314"/>
        <end position="335"/>
    </location>
</feature>
<evidence type="ECO:0000256" key="2">
    <source>
        <dbReference type="ARBA" id="ARBA00022692"/>
    </source>
</evidence>
<dbReference type="EMBL" id="AP018227">
    <property type="protein sequence ID" value="BAY80678.1"/>
    <property type="molecule type" value="Genomic_DNA"/>
</dbReference>
<sequence length="442" mass="49301">MLRKLKVKNLSELKSHTKLRKILSNTGWLFGDRILRMGAGLLVGVWVARYLGTEQYGLFNYAFAFISLFTPIFTLGLDDVVIRQLVKESSDKQEILGTTFALKLIGGIVSVLLAVGCALLLGEKNPLTVWLIAILALTGIFRAADTIDLWFQSQVQSKYTVIAKNIAYLLSTLLKVGLILNEAPLITFAWATLAEIVIGGIGLIGIYQVKGFSKIWKWKWSFTTAKNLLRESFPLIFSGFAILIFMKIDQIMLGQMKGDIEVGIYSAAVRVSELWYFIPTAIVSSVSPSIYAAKEKSEHHYYKRIGQLLRLLTYISLAIAIPMTFLSTNVILIMFREEYIEAAKILAVHIWASLFVFMGVATLPWFIAEGLNHVSLGKTLLGAILNVILNFLLIPEYGGLGAAIATISSQAVAAFFSNAVDKRTRKLFKIQLQSFLPFYKYQ</sequence>
<dbReference type="PANTHER" id="PTHR43424:SF1">
    <property type="entry name" value="LOCUS PUTATIVE PROTEIN 1-RELATED"/>
    <property type="match status" value="1"/>
</dbReference>
<dbReference type="InterPro" id="IPR002797">
    <property type="entry name" value="Polysacc_synth"/>
</dbReference>
<keyword evidence="2 5" id="KW-0812">Transmembrane</keyword>
<evidence type="ECO:0000256" key="5">
    <source>
        <dbReference type="SAM" id="Phobius"/>
    </source>
</evidence>
<reference evidence="6 7" key="1">
    <citation type="submission" date="2017-06" db="EMBL/GenBank/DDBJ databases">
        <title>Genome sequencing of cyanobaciteial culture collection at National Institute for Environmental Studies (NIES).</title>
        <authorList>
            <person name="Hirose Y."/>
            <person name="Shimura Y."/>
            <person name="Fujisawa T."/>
            <person name="Nakamura Y."/>
            <person name="Kawachi M."/>
        </authorList>
    </citation>
    <scope>NUCLEOTIDE SEQUENCE [LARGE SCALE GENOMIC DNA]</scope>
    <source>
        <strain evidence="6 7">NIES-267</strain>
    </source>
</reference>
<dbReference type="GO" id="GO:0016020">
    <property type="term" value="C:membrane"/>
    <property type="evidence" value="ECO:0007669"/>
    <property type="project" value="UniProtKB-SubCell"/>
</dbReference>
<feature type="transmembrane region" description="Helical" evidence="5">
    <location>
        <begin position="400"/>
        <end position="420"/>
    </location>
</feature>
<evidence type="ECO:0000313" key="6">
    <source>
        <dbReference type="EMBL" id="BAY80678.1"/>
    </source>
</evidence>
<evidence type="ECO:0000256" key="1">
    <source>
        <dbReference type="ARBA" id="ARBA00004141"/>
    </source>
</evidence>
<feature type="transmembrane region" description="Helical" evidence="5">
    <location>
        <begin position="228"/>
        <end position="248"/>
    </location>
</feature>
<organism evidence="6 7">
    <name type="scientific">Calothrix parasitica NIES-267</name>
    <dbReference type="NCBI Taxonomy" id="1973488"/>
    <lineage>
        <taxon>Bacteria</taxon>
        <taxon>Bacillati</taxon>
        <taxon>Cyanobacteriota</taxon>
        <taxon>Cyanophyceae</taxon>
        <taxon>Nostocales</taxon>
        <taxon>Calotrichaceae</taxon>
        <taxon>Calothrix</taxon>
    </lineage>
</organism>
<feature type="transmembrane region" description="Helical" evidence="5">
    <location>
        <begin position="187"/>
        <end position="207"/>
    </location>
</feature>
<dbReference type="Proteomes" id="UP000218418">
    <property type="component" value="Chromosome"/>
</dbReference>
<keyword evidence="4 5" id="KW-0472">Membrane</keyword>